<dbReference type="EMBL" id="FO117595">
    <property type="protein sequence ID" value="CCF99974.1"/>
    <property type="molecule type" value="Genomic_DNA"/>
</dbReference>
<reference evidence="1" key="2">
    <citation type="submission" date="2012-02" db="EMBL/GenBank/DDBJ databases">
        <authorList>
            <person name="Genoscope - CEA"/>
        </authorList>
    </citation>
    <scope>NUCLEOTIDE SEQUENCE</scope>
</reference>
<gene>
    <name evidence="1" type="ORF">VIS_S3CFB50002</name>
</gene>
<proteinExistence type="predicted"/>
<protein>
    <submittedName>
        <fullName evidence="1">Uncharacterized protein</fullName>
    </submittedName>
</protein>
<accession>H6RG13</accession>
<reference evidence="1" key="1">
    <citation type="journal article" date="2012" name="Environ. Microbiol.">
        <title>Genomic content of uncultured Bacteroidetes from contrasting oceanic provinces in the North Atlantic Ocean.</title>
        <authorList>
            <person name="Gomez-Pereira P.R."/>
            <person name="Schuler M."/>
            <person name="Fuchs B.M."/>
            <person name="Bennke C."/>
            <person name="Teeling H."/>
            <person name="Waldmann J."/>
            <person name="Richter M."/>
            <person name="Barbe V."/>
            <person name="Bataille E."/>
            <person name="Glockner F.O."/>
            <person name="Amann R."/>
        </authorList>
    </citation>
    <scope>NUCLEOTIDE SEQUENCE</scope>
</reference>
<organism evidence="1">
    <name type="scientific">uncultured Flavobacteriia bacterium</name>
    <dbReference type="NCBI Taxonomy" id="212695"/>
    <lineage>
        <taxon>Bacteria</taxon>
        <taxon>Pseudomonadati</taxon>
        <taxon>Bacteroidota</taxon>
        <taxon>Flavobacteriia</taxon>
        <taxon>environmental samples</taxon>
    </lineage>
</organism>
<name>H6RG13_9BACT</name>
<evidence type="ECO:0000313" key="1">
    <source>
        <dbReference type="EMBL" id="CCF99974.1"/>
    </source>
</evidence>
<dbReference type="AlphaFoldDB" id="H6RG13"/>
<sequence length="82" mass="9187">MAYGIKTGGRTKGVQNKITKEVKGKLQVLIDKTVDELTTANLSVSHKLKLLELALNYTLPKLAHTYKEVEQKVKSYTVEVLE</sequence>